<accession>C6LEE2</accession>
<keyword evidence="2" id="KW-1185">Reference proteome</keyword>
<evidence type="ECO:0008006" key="3">
    <source>
        <dbReference type="Google" id="ProtNLM"/>
    </source>
</evidence>
<dbReference type="Pfam" id="PF12646">
    <property type="entry name" value="DUF3783"/>
    <property type="match status" value="1"/>
</dbReference>
<reference evidence="1" key="1">
    <citation type="submission" date="2009-07" db="EMBL/GenBank/DDBJ databases">
        <authorList>
            <person name="Weinstock G."/>
            <person name="Sodergren E."/>
            <person name="Clifton S."/>
            <person name="Fulton L."/>
            <person name="Fulton B."/>
            <person name="Courtney L."/>
            <person name="Fronick C."/>
            <person name="Harrison M."/>
            <person name="Strong C."/>
            <person name="Farmer C."/>
            <person name="Delahaunty K."/>
            <person name="Markovic C."/>
            <person name="Hall O."/>
            <person name="Minx P."/>
            <person name="Tomlinson C."/>
            <person name="Mitreva M."/>
            <person name="Nelson J."/>
            <person name="Hou S."/>
            <person name="Wollam A."/>
            <person name="Pepin K.H."/>
            <person name="Johnson M."/>
            <person name="Bhonagiri V."/>
            <person name="Nash W.E."/>
            <person name="Warren W."/>
            <person name="Chinwalla A."/>
            <person name="Mardis E.R."/>
            <person name="Wilson R.K."/>
        </authorList>
    </citation>
    <scope>NUCLEOTIDE SEQUENCE [LARGE SCALE GENOMIC DNA]</scope>
    <source>
        <strain evidence="1">DSM 14469</strain>
    </source>
</reference>
<organism evidence="1 2">
    <name type="scientific">Marvinbryantia formatexigens DSM 14469</name>
    <dbReference type="NCBI Taxonomy" id="478749"/>
    <lineage>
        <taxon>Bacteria</taxon>
        <taxon>Bacillati</taxon>
        <taxon>Bacillota</taxon>
        <taxon>Clostridia</taxon>
        <taxon>Lachnospirales</taxon>
        <taxon>Lachnospiraceae</taxon>
        <taxon>Marvinbryantia</taxon>
    </lineage>
</organism>
<dbReference type="eggNOG" id="ENOG5033FK0">
    <property type="taxonomic scope" value="Bacteria"/>
</dbReference>
<comment type="caution">
    <text evidence="1">The sequence shown here is derived from an EMBL/GenBank/DDBJ whole genome shotgun (WGS) entry which is preliminary data.</text>
</comment>
<name>C6LEE2_9FIRM</name>
<dbReference type="OrthoDB" id="1049518at2"/>
<evidence type="ECO:0000313" key="1">
    <source>
        <dbReference type="EMBL" id="EET60925.1"/>
    </source>
</evidence>
<dbReference type="Proteomes" id="UP000005561">
    <property type="component" value="Unassembled WGS sequence"/>
</dbReference>
<dbReference type="AlphaFoldDB" id="C6LEE2"/>
<sequence length="129" mass="14359">MKSIVLCYNLEGTDKGRKLAGIFRLLGCELRHVQKQELLAPIGALAGIFAEDAAKQPYLGSGFPEEMLVLHMAGEEVLDIALQMMRKEQAAVALKAVLTPHNMQWSSLELYEEIRREHAAMAGRRAPEQ</sequence>
<evidence type="ECO:0000313" key="2">
    <source>
        <dbReference type="Proteomes" id="UP000005561"/>
    </source>
</evidence>
<dbReference type="RefSeq" id="WP_006861785.1">
    <property type="nucleotide sequence ID" value="NZ_ACCL02000008.1"/>
</dbReference>
<dbReference type="InterPro" id="IPR016621">
    <property type="entry name" value="UCP014543"/>
</dbReference>
<dbReference type="EMBL" id="ACCL02000008">
    <property type="protein sequence ID" value="EET60925.1"/>
    <property type="molecule type" value="Genomic_DNA"/>
</dbReference>
<gene>
    <name evidence="1" type="ORF">BRYFOR_06991</name>
</gene>
<dbReference type="STRING" id="168384.SAMN05660368_00394"/>
<protein>
    <recommendedName>
        <fullName evidence="3">DUF3783 domain-containing protein</fullName>
    </recommendedName>
</protein>
<proteinExistence type="predicted"/>